<dbReference type="Proteomes" id="UP000069940">
    <property type="component" value="Unassembled WGS sequence"/>
</dbReference>
<organism evidence="3 4">
    <name type="scientific">Aedes albopictus</name>
    <name type="common">Asian tiger mosquito</name>
    <name type="synonym">Stegomyia albopicta</name>
    <dbReference type="NCBI Taxonomy" id="7160"/>
    <lineage>
        <taxon>Eukaryota</taxon>
        <taxon>Metazoa</taxon>
        <taxon>Ecdysozoa</taxon>
        <taxon>Arthropoda</taxon>
        <taxon>Hexapoda</taxon>
        <taxon>Insecta</taxon>
        <taxon>Pterygota</taxon>
        <taxon>Neoptera</taxon>
        <taxon>Endopterygota</taxon>
        <taxon>Diptera</taxon>
        <taxon>Nematocera</taxon>
        <taxon>Culicoidea</taxon>
        <taxon>Culicidae</taxon>
        <taxon>Culicinae</taxon>
        <taxon>Aedini</taxon>
        <taxon>Aedes</taxon>
        <taxon>Stegomyia</taxon>
    </lineage>
</organism>
<evidence type="ECO:0000259" key="1">
    <source>
        <dbReference type="PROSITE" id="PS50878"/>
    </source>
</evidence>
<dbReference type="SUPFAM" id="SSF56672">
    <property type="entry name" value="DNA/RNA polymerases"/>
    <property type="match status" value="1"/>
</dbReference>
<protein>
    <recommendedName>
        <fullName evidence="5">Lian-aa1 retrotransposon protein</fullName>
    </recommendedName>
</protein>
<reference evidence="4" key="1">
    <citation type="journal article" date="2015" name="Proc. Natl. Acad. Sci. U.S.A.">
        <title>Genome sequence of the Asian Tiger mosquito, Aedes albopictus, reveals insights into its biology, genetics, and evolution.</title>
        <authorList>
            <person name="Chen X.G."/>
            <person name="Jiang X."/>
            <person name="Gu J."/>
            <person name="Xu M."/>
            <person name="Wu Y."/>
            <person name="Deng Y."/>
            <person name="Zhang C."/>
            <person name="Bonizzoni M."/>
            <person name="Dermauw W."/>
            <person name="Vontas J."/>
            <person name="Armbruster P."/>
            <person name="Huang X."/>
            <person name="Yang Y."/>
            <person name="Zhang H."/>
            <person name="He W."/>
            <person name="Peng H."/>
            <person name="Liu Y."/>
            <person name="Wu K."/>
            <person name="Chen J."/>
            <person name="Lirakis M."/>
            <person name="Topalis P."/>
            <person name="Van Leeuwen T."/>
            <person name="Hall A.B."/>
            <person name="Jiang X."/>
            <person name="Thorpe C."/>
            <person name="Mueller R.L."/>
            <person name="Sun C."/>
            <person name="Waterhouse R.M."/>
            <person name="Yan G."/>
            <person name="Tu Z.J."/>
            <person name="Fang X."/>
            <person name="James A.A."/>
        </authorList>
    </citation>
    <scope>NUCLEOTIDE SEQUENCE [LARGE SCALE GENOMIC DNA]</scope>
    <source>
        <strain evidence="4">Foshan</strain>
    </source>
</reference>
<dbReference type="InterPro" id="IPR000477">
    <property type="entry name" value="RT_dom"/>
</dbReference>
<dbReference type="SUPFAM" id="SSF53098">
    <property type="entry name" value="Ribonuclease H-like"/>
    <property type="match status" value="1"/>
</dbReference>
<reference evidence="3" key="2">
    <citation type="submission" date="2025-05" db="UniProtKB">
        <authorList>
            <consortium name="EnsemblMetazoa"/>
        </authorList>
    </citation>
    <scope>IDENTIFICATION</scope>
    <source>
        <strain evidence="3">Foshan</strain>
    </source>
</reference>
<dbReference type="InterPro" id="IPR043502">
    <property type="entry name" value="DNA/RNA_pol_sf"/>
</dbReference>
<dbReference type="InterPro" id="IPR002156">
    <property type="entry name" value="RNaseH_domain"/>
</dbReference>
<feature type="domain" description="Reverse transcriptase" evidence="1">
    <location>
        <begin position="453"/>
        <end position="725"/>
    </location>
</feature>
<keyword evidence="4" id="KW-1185">Reference proteome</keyword>
<dbReference type="CDD" id="cd01650">
    <property type="entry name" value="RT_nLTR_like"/>
    <property type="match status" value="1"/>
</dbReference>
<accession>A0ABM1YZH9</accession>
<dbReference type="Pfam" id="PF14529">
    <property type="entry name" value="Exo_endo_phos_2"/>
    <property type="match status" value="1"/>
</dbReference>
<dbReference type="RefSeq" id="XP_062710013.1">
    <property type="nucleotide sequence ID" value="XM_062854029.1"/>
</dbReference>
<name>A0ABM1YZH9_AEDAL</name>
<dbReference type="InterPro" id="IPR036691">
    <property type="entry name" value="Endo/exonu/phosph_ase_sf"/>
</dbReference>
<evidence type="ECO:0000259" key="2">
    <source>
        <dbReference type="PROSITE" id="PS50879"/>
    </source>
</evidence>
<dbReference type="EnsemblMetazoa" id="AALFPA23_013562.R19631">
    <property type="protein sequence ID" value="AALFPA23_013562.P19631"/>
    <property type="gene ID" value="AALFPA23_013562"/>
</dbReference>
<feature type="domain" description="RNase H type-1" evidence="2">
    <location>
        <begin position="910"/>
        <end position="1040"/>
    </location>
</feature>
<dbReference type="PROSITE" id="PS50879">
    <property type="entry name" value="RNASE_H_1"/>
    <property type="match status" value="1"/>
</dbReference>
<dbReference type="GeneID" id="109406447"/>
<dbReference type="Pfam" id="PF00075">
    <property type="entry name" value="RNase_H"/>
    <property type="match status" value="1"/>
</dbReference>
<sequence>MQNGTAQVALVQEPYFRKGNFYLGNLVNPVFATFSKNEMANSRVMPRACVLVNNAIVATLISELTTRDVCAIIIDVSVGNLNRKYVYCSVYLPHDEPSPTDAFKQVIAYCTSKGLPLIVGSDANAHHIIWGSSDINLRGSSLMEYLSSTDLGLLNIGNRPSFMVSGREEVLDITLCSSRISHELTNWHVSDEESLSDHRYILFEHVNFTSQTLRFRNPRSTNWDLFTDLVAAKFHGYSPSIDTPSDLDDAVDTTTAFIMEAFEEACPLRSVKTTRGTPWWNSDLAKLKKQCRKSWNRRRSAGSEAFRSARKAYQKALRSAERSGWKNLCTNVSSLSEASRLNKILAKSKDFQLNELRLPNGDFTSSDEEVLECLFSTHFPGCVDITSSDEPDVFSCSYDSLASARSIITLESIEWALNSFAPFKSPGADGIYPILLQKGFDHFKHVLKQLLVCSFATGYIPKSWRDITVKFIPKVGRASYEEAKSFRPISLTSFLLKCLERIVDHHIRDVYLANVPLHVNQHAYQSGKSTVTLLHKVVYDIEKAFAQKQSCLGVFLDIEGAFDNVPFDAILEAARGHGISPMISNWIHQMLKNRHLFSTLRQAAIRKLSVCGCPQGGVLSPLLWNLVADTLLRQLNNSGFPTYGFADDYLTWLVGMCISTLFDLMQNALQVVEGWCRQYGLSVNPSKTSIVLFTEKRNRNGVRTLRLFDSEINVTEQVKYVGVILDSKLSWTPHVEFRIKKACMAFGQCRRTFGTTWGLKPKYIKWIYTTVVRPILAYGCLVWWQKGEVRTVQSKLGHLQRMCLMAMSGAFSSTPTAALEVLFDVVPLHIHLKQEALSCTYRLWVLGLLEETPVNRSSTHTSLFPLLVNWDKVVLAPSDLTIACNFPYRTFSTKFPSREEWTSGYLERSISDGIVCYTDGSLLEGRAGAGVYSRELRLYQSYSLGRHCTVFQAEIFALMCGVQSALQQHVMGKVIYFCSDSQAAIKALASANSRSKIVIACRTQIEELNSANAVHLVWVPGHSSIAGNELADELARTGASHDFIGPEPAIPVSKCWVKLQIDTWAATQHKQYWNSLESCRQTKLYCTEPSLGVAKYLTNLSKQNCSMLVKALTGHCRLSYHMANIQQADSFACDSCESDYGTSYHLICNCPAFAQLRFRVLGKHLLSETDFRNLNLQDVLLFLTRCGKEL</sequence>
<dbReference type="CDD" id="cd09276">
    <property type="entry name" value="Rnase_HI_RT_non_LTR"/>
    <property type="match status" value="1"/>
</dbReference>
<dbReference type="SUPFAM" id="SSF56219">
    <property type="entry name" value="DNase I-like"/>
    <property type="match status" value="1"/>
</dbReference>
<evidence type="ECO:0000313" key="3">
    <source>
        <dbReference type="EnsemblMetazoa" id="AALFPA23_013562.P19631"/>
    </source>
</evidence>
<dbReference type="Pfam" id="PF00078">
    <property type="entry name" value="RVT_1"/>
    <property type="match status" value="1"/>
</dbReference>
<dbReference type="InterPro" id="IPR036397">
    <property type="entry name" value="RNaseH_sf"/>
</dbReference>
<evidence type="ECO:0008006" key="5">
    <source>
        <dbReference type="Google" id="ProtNLM"/>
    </source>
</evidence>
<evidence type="ECO:0000313" key="4">
    <source>
        <dbReference type="Proteomes" id="UP000069940"/>
    </source>
</evidence>
<dbReference type="Gene3D" id="3.30.420.10">
    <property type="entry name" value="Ribonuclease H-like superfamily/Ribonuclease H"/>
    <property type="match status" value="1"/>
</dbReference>
<dbReference type="PROSITE" id="PS50878">
    <property type="entry name" value="RT_POL"/>
    <property type="match status" value="1"/>
</dbReference>
<dbReference type="PANTHER" id="PTHR19446">
    <property type="entry name" value="REVERSE TRANSCRIPTASES"/>
    <property type="match status" value="1"/>
</dbReference>
<dbReference type="InterPro" id="IPR012337">
    <property type="entry name" value="RNaseH-like_sf"/>
</dbReference>
<proteinExistence type="predicted"/>
<dbReference type="Gene3D" id="3.60.10.10">
    <property type="entry name" value="Endonuclease/exonuclease/phosphatase"/>
    <property type="match status" value="1"/>
</dbReference>
<dbReference type="InterPro" id="IPR005135">
    <property type="entry name" value="Endo/exonuclease/phosphatase"/>
</dbReference>